<keyword evidence="3" id="KW-1185">Reference proteome</keyword>
<accession>A0AAW0QY72</accession>
<organism evidence="2 3">
    <name type="scientific">Apiospora kogelbergensis</name>
    <dbReference type="NCBI Taxonomy" id="1337665"/>
    <lineage>
        <taxon>Eukaryota</taxon>
        <taxon>Fungi</taxon>
        <taxon>Dikarya</taxon>
        <taxon>Ascomycota</taxon>
        <taxon>Pezizomycotina</taxon>
        <taxon>Sordariomycetes</taxon>
        <taxon>Xylariomycetidae</taxon>
        <taxon>Amphisphaeriales</taxon>
        <taxon>Apiosporaceae</taxon>
        <taxon>Apiospora</taxon>
    </lineage>
</organism>
<dbReference type="EMBL" id="JAQQWP010000006">
    <property type="protein sequence ID" value="KAK8115296.1"/>
    <property type="molecule type" value="Genomic_DNA"/>
</dbReference>
<dbReference type="AlphaFoldDB" id="A0AAW0QY72"/>
<reference evidence="2 3" key="1">
    <citation type="submission" date="2023-01" db="EMBL/GenBank/DDBJ databases">
        <title>Analysis of 21 Apiospora genomes using comparative genomics revels a genus with tremendous synthesis potential of carbohydrate active enzymes and secondary metabolites.</title>
        <authorList>
            <person name="Sorensen T."/>
        </authorList>
    </citation>
    <scope>NUCLEOTIDE SEQUENCE [LARGE SCALE GENOMIC DNA]</scope>
    <source>
        <strain evidence="2 3">CBS 117206</strain>
    </source>
</reference>
<evidence type="ECO:0008006" key="4">
    <source>
        <dbReference type="Google" id="ProtNLM"/>
    </source>
</evidence>
<name>A0AAW0QY72_9PEZI</name>
<sequence length="476" mass="53447">MEKLSIEVISIIIDQLQQDSQLARYATVSRTWQAAVEARTFARLQVDSDHLDRFRSAYSPHPRRQAALRALDFDVMLPTNTSWGPHHATFHTAFNSLFSLMHEWEKDQDASAFGSVQLRLGVHVAARRADDDADPKSLSHGVEHLQSMRPDDIASLPAVRRFDRFRIDVSLGQAIDPLTTCQLVLRLPRLQSLQLEYWDPDRRQRTPRAAYRTWLAEGIRSLRRLPRLTKLCIERRGSEEPDNHGVEVQDFRDDQGIDIVSEAVRQLAEAGILTELKLVDILVSPDLFQDRRHSDSTSPTGQAAAALPWPAMRSFIVHSGIVAPGGAWYYTGDPGAVTPMSSAESGILEDGMEDDDSDDDEGPAHWWRTRPDPDLFNPLALAMSAAVLRMPRLQAGALTVGSDHGLCDDLALQCAVPGEPFCESMGDGMRFADMEYRRWKTWIGGKTEWEVPAQVRDNWKEFVGEAGKISVVVYEL</sequence>
<evidence type="ECO:0000313" key="3">
    <source>
        <dbReference type="Proteomes" id="UP001392437"/>
    </source>
</evidence>
<comment type="caution">
    <text evidence="2">The sequence shown here is derived from an EMBL/GenBank/DDBJ whole genome shotgun (WGS) entry which is preliminary data.</text>
</comment>
<dbReference type="Proteomes" id="UP001392437">
    <property type="component" value="Unassembled WGS sequence"/>
</dbReference>
<protein>
    <recommendedName>
        <fullName evidence="4">F-box domain-containing protein</fullName>
    </recommendedName>
</protein>
<evidence type="ECO:0000256" key="1">
    <source>
        <dbReference type="SAM" id="MobiDB-lite"/>
    </source>
</evidence>
<evidence type="ECO:0000313" key="2">
    <source>
        <dbReference type="EMBL" id="KAK8115296.1"/>
    </source>
</evidence>
<feature type="compositionally biased region" description="Acidic residues" evidence="1">
    <location>
        <begin position="350"/>
        <end position="361"/>
    </location>
</feature>
<gene>
    <name evidence="2" type="ORF">PG999_007365</name>
</gene>
<proteinExistence type="predicted"/>
<feature type="region of interest" description="Disordered" evidence="1">
    <location>
        <begin position="349"/>
        <end position="369"/>
    </location>
</feature>